<dbReference type="OrthoDB" id="607498at2759"/>
<sequence>MVMSICSVLAFPVNKFRLEYASGCNSAKTCNPLGDDHVGFLPQLMFLSPTECSPDGQSVRFFIEFPNSSMMGFGLILSIQTQSLLGKGHGIGRRIGCVLLLVDLRRRILL</sequence>
<evidence type="ECO:0000313" key="2">
    <source>
        <dbReference type="Proteomes" id="UP000323000"/>
    </source>
</evidence>
<keyword evidence="2" id="KW-1185">Reference proteome</keyword>
<dbReference type="Proteomes" id="UP000323000">
    <property type="component" value="Chromosome 3"/>
</dbReference>
<reference evidence="2" key="1">
    <citation type="journal article" date="2019" name="Gigascience">
        <title>De novo genome assembly of the endangered Acer yangbiense, a plant species with extremely small populations endemic to Yunnan Province, China.</title>
        <authorList>
            <person name="Yang J."/>
            <person name="Wariss H.M."/>
            <person name="Tao L."/>
            <person name="Zhang R."/>
            <person name="Yun Q."/>
            <person name="Hollingsworth P."/>
            <person name="Dao Z."/>
            <person name="Luo G."/>
            <person name="Guo H."/>
            <person name="Ma Y."/>
            <person name="Sun W."/>
        </authorList>
    </citation>
    <scope>NUCLEOTIDE SEQUENCE [LARGE SCALE GENOMIC DNA]</scope>
    <source>
        <strain evidence="2">cv. Malutang</strain>
    </source>
</reference>
<protein>
    <submittedName>
        <fullName evidence="1">Uncharacterized protein</fullName>
    </submittedName>
</protein>
<name>A0A5C7IDF3_9ROSI</name>
<organism evidence="1 2">
    <name type="scientific">Acer yangbiense</name>
    <dbReference type="NCBI Taxonomy" id="1000413"/>
    <lineage>
        <taxon>Eukaryota</taxon>
        <taxon>Viridiplantae</taxon>
        <taxon>Streptophyta</taxon>
        <taxon>Embryophyta</taxon>
        <taxon>Tracheophyta</taxon>
        <taxon>Spermatophyta</taxon>
        <taxon>Magnoliopsida</taxon>
        <taxon>eudicotyledons</taxon>
        <taxon>Gunneridae</taxon>
        <taxon>Pentapetalae</taxon>
        <taxon>rosids</taxon>
        <taxon>malvids</taxon>
        <taxon>Sapindales</taxon>
        <taxon>Sapindaceae</taxon>
        <taxon>Hippocastanoideae</taxon>
        <taxon>Acereae</taxon>
        <taxon>Acer</taxon>
    </lineage>
</organism>
<accession>A0A5C7IDF3</accession>
<gene>
    <name evidence="1" type="ORF">EZV62_008204</name>
</gene>
<evidence type="ECO:0000313" key="1">
    <source>
        <dbReference type="EMBL" id="TXG66929.1"/>
    </source>
</evidence>
<proteinExistence type="predicted"/>
<dbReference type="EMBL" id="VAHF01000003">
    <property type="protein sequence ID" value="TXG66929.1"/>
    <property type="molecule type" value="Genomic_DNA"/>
</dbReference>
<comment type="caution">
    <text evidence="1">The sequence shown here is derived from an EMBL/GenBank/DDBJ whole genome shotgun (WGS) entry which is preliminary data.</text>
</comment>
<dbReference type="AlphaFoldDB" id="A0A5C7IDF3"/>